<accession>A0A917YFB2</accession>
<comment type="caution">
    <text evidence="2">The sequence shown here is derived from an EMBL/GenBank/DDBJ whole genome shotgun (WGS) entry which is preliminary data.</text>
</comment>
<organism evidence="2 3">
    <name type="scientific">Streptomyces albiflavescens</name>
    <dbReference type="NCBI Taxonomy" id="1623582"/>
    <lineage>
        <taxon>Bacteria</taxon>
        <taxon>Bacillati</taxon>
        <taxon>Actinomycetota</taxon>
        <taxon>Actinomycetes</taxon>
        <taxon>Kitasatosporales</taxon>
        <taxon>Streptomycetaceae</taxon>
        <taxon>Streptomyces</taxon>
    </lineage>
</organism>
<dbReference type="EMBL" id="BMMM01000029">
    <property type="protein sequence ID" value="GGN94012.1"/>
    <property type="molecule type" value="Genomic_DNA"/>
</dbReference>
<reference evidence="2 3" key="1">
    <citation type="journal article" date="2014" name="Int. J. Syst. Evol. Microbiol.">
        <title>Complete genome sequence of Corynebacterium casei LMG S-19264T (=DSM 44701T), isolated from a smear-ripened cheese.</title>
        <authorList>
            <consortium name="US DOE Joint Genome Institute (JGI-PGF)"/>
            <person name="Walter F."/>
            <person name="Albersmeier A."/>
            <person name="Kalinowski J."/>
            <person name="Ruckert C."/>
        </authorList>
    </citation>
    <scope>NUCLEOTIDE SEQUENCE [LARGE SCALE GENOMIC DNA]</scope>
    <source>
        <strain evidence="2 3">CGMCC 4.7111</strain>
    </source>
</reference>
<feature type="region of interest" description="Disordered" evidence="1">
    <location>
        <begin position="58"/>
        <end position="78"/>
    </location>
</feature>
<name>A0A917YFB2_9ACTN</name>
<evidence type="ECO:0000313" key="3">
    <source>
        <dbReference type="Proteomes" id="UP000600365"/>
    </source>
</evidence>
<protein>
    <submittedName>
        <fullName evidence="2">Uncharacterized protein</fullName>
    </submittedName>
</protein>
<evidence type="ECO:0000313" key="2">
    <source>
        <dbReference type="EMBL" id="GGN94012.1"/>
    </source>
</evidence>
<evidence type="ECO:0000256" key="1">
    <source>
        <dbReference type="SAM" id="MobiDB-lite"/>
    </source>
</evidence>
<dbReference type="Proteomes" id="UP000600365">
    <property type="component" value="Unassembled WGS sequence"/>
</dbReference>
<gene>
    <name evidence="2" type="ORF">GCM10011579_093100</name>
</gene>
<dbReference type="AlphaFoldDB" id="A0A917YFB2"/>
<sequence length="86" mass="9678">MLDEQVDVVRHHFERHDLPPPFVDLGPDQLVHTCRDPSAEDRTAVLRAPHHVQPEFVHATGKPANHPGHSHTANMHTAPIYHVLVP</sequence>
<keyword evidence="3" id="KW-1185">Reference proteome</keyword>
<proteinExistence type="predicted"/>